<proteinExistence type="predicted"/>
<sequence length="286" mass="33284">MNKVLKDNILQFLNNPNPIWETELTKDLVNAELAYLSQFELDLTNYSTQRSYFKKNIKIEEKPILISGISSSDSIYLEYPQVPFFNFFYEEHGLEPENKSEIDDCTFQKLKKALDVFKQIPGANICISSLVKRIQVLKQFDDEIDTSYSHPLIPFSIFISLCTDSSTTSSLRVAESILHEAMHLKLTLIEKHIDLIKPDTLEKFYSPWRDEQRPLRGVLHGLFVFKSVFEMYKFLCNNSKDYKNTDHIYYRMEDITEEFRTIKNLALNNGFTEAGANFVNNLLPSS</sequence>
<dbReference type="InterPro" id="IPR026337">
    <property type="entry name" value="AKG_HExxH"/>
</dbReference>
<dbReference type="AlphaFoldDB" id="A0A086ABP4"/>
<evidence type="ECO:0000313" key="2">
    <source>
        <dbReference type="Proteomes" id="UP000028705"/>
    </source>
</evidence>
<organism evidence="1 2">
    <name type="scientific">Chryseobacterium soli</name>
    <dbReference type="NCBI Taxonomy" id="445961"/>
    <lineage>
        <taxon>Bacteria</taxon>
        <taxon>Pseudomonadati</taxon>
        <taxon>Bacteroidota</taxon>
        <taxon>Flavobacteriia</taxon>
        <taxon>Flavobacteriales</taxon>
        <taxon>Weeksellaceae</taxon>
        <taxon>Chryseobacterium group</taxon>
        <taxon>Chryseobacterium</taxon>
    </lineage>
</organism>
<dbReference type="Proteomes" id="UP000028705">
    <property type="component" value="Unassembled WGS sequence"/>
</dbReference>
<gene>
    <name evidence="1" type="ORF">IW15_01280</name>
</gene>
<protein>
    <recommendedName>
        <fullName evidence="3">HEXXH motif domain-containing protein</fullName>
    </recommendedName>
</protein>
<evidence type="ECO:0008006" key="3">
    <source>
        <dbReference type="Google" id="ProtNLM"/>
    </source>
</evidence>
<reference evidence="1 2" key="1">
    <citation type="submission" date="2014-07" db="EMBL/GenBank/DDBJ databases">
        <title>Genome of Chryseobacterium soli DSM 19298.</title>
        <authorList>
            <person name="Stropko S.J."/>
            <person name="Pipes S.E."/>
            <person name="Newman J."/>
        </authorList>
    </citation>
    <scope>NUCLEOTIDE SEQUENCE [LARGE SCALE GENOMIC DNA]</scope>
    <source>
        <strain evidence="1 2">DSM 19298</strain>
    </source>
</reference>
<name>A0A086ABP4_9FLAO</name>
<comment type="caution">
    <text evidence="1">The sequence shown here is derived from an EMBL/GenBank/DDBJ whole genome shotgun (WGS) entry which is preliminary data.</text>
</comment>
<dbReference type="eggNOG" id="COG0641">
    <property type="taxonomic scope" value="Bacteria"/>
</dbReference>
<accession>A0A086ABP4</accession>
<evidence type="ECO:0000313" key="1">
    <source>
        <dbReference type="EMBL" id="KFF14108.1"/>
    </source>
</evidence>
<dbReference type="EMBL" id="JPRH01000001">
    <property type="protein sequence ID" value="KFF14108.1"/>
    <property type="molecule type" value="Genomic_DNA"/>
</dbReference>
<keyword evidence="2" id="KW-1185">Reference proteome</keyword>
<dbReference type="NCBIfam" id="TIGR04267">
    <property type="entry name" value="mod_HExxH"/>
    <property type="match status" value="1"/>
</dbReference>
<dbReference type="STRING" id="445961.IW15_01280"/>